<dbReference type="CDD" id="cd01448">
    <property type="entry name" value="TST_Repeat_1"/>
    <property type="match status" value="1"/>
</dbReference>
<dbReference type="EMBL" id="UYRR01030981">
    <property type="protein sequence ID" value="VDK42246.1"/>
    <property type="molecule type" value="Genomic_DNA"/>
</dbReference>
<keyword evidence="1" id="KW-0808">Transferase</keyword>
<dbReference type="AlphaFoldDB" id="A0A0M3JRF7"/>
<evidence type="ECO:0000256" key="1">
    <source>
        <dbReference type="ARBA" id="ARBA00022679"/>
    </source>
</evidence>
<dbReference type="GO" id="GO:0005739">
    <property type="term" value="C:mitochondrion"/>
    <property type="evidence" value="ECO:0007669"/>
    <property type="project" value="TreeGrafter"/>
</dbReference>
<dbReference type="Pfam" id="PF00581">
    <property type="entry name" value="Rhodanese"/>
    <property type="match status" value="2"/>
</dbReference>
<dbReference type="SUPFAM" id="SSF52821">
    <property type="entry name" value="Rhodanese/Cell cycle control phosphatase"/>
    <property type="match status" value="2"/>
</dbReference>
<dbReference type="WBParaSite" id="ASIM_0001031201-mRNA-1">
    <property type="protein sequence ID" value="ASIM_0001031201-mRNA-1"/>
    <property type="gene ID" value="ASIM_0001031201"/>
</dbReference>
<dbReference type="PANTHER" id="PTHR11364:SF7">
    <property type="entry name" value="THIOSULFATE SULFURTRANSFERASE MPST-1-RELATED"/>
    <property type="match status" value="1"/>
</dbReference>
<evidence type="ECO:0000259" key="3">
    <source>
        <dbReference type="PROSITE" id="PS50206"/>
    </source>
</evidence>
<dbReference type="SMART" id="SM00450">
    <property type="entry name" value="RHOD"/>
    <property type="match status" value="2"/>
</dbReference>
<dbReference type="PANTHER" id="PTHR11364">
    <property type="entry name" value="THIOSULFATE SULFERTANSFERASE"/>
    <property type="match status" value="1"/>
</dbReference>
<dbReference type="InterPro" id="IPR045078">
    <property type="entry name" value="TST/MPST-like"/>
</dbReference>
<evidence type="ECO:0000313" key="4">
    <source>
        <dbReference type="EMBL" id="VDK42246.1"/>
    </source>
</evidence>
<reference evidence="4 5" key="2">
    <citation type="submission" date="2018-11" db="EMBL/GenBank/DDBJ databases">
        <authorList>
            <consortium name="Pathogen Informatics"/>
        </authorList>
    </citation>
    <scope>NUCLEOTIDE SEQUENCE [LARGE SCALE GENOMIC DNA]</scope>
</reference>
<sequence length="319" mass="36106">MKLNNFVSCATVANILKSGGFKDGYRLIDCTSRIAPRPNHEEYKKLVYGKFEQMMAAETRQKKGYWKNHIPCAVHLDLNTATYPSEYTSYAFYPPEIFQQYIRLLGVNVDDQLILYSRGAIGGMMIPACIAWIFKCYGHDRVSVLDGGLSRWEKEIGEVTDELPVVKPGNWTASEISEDRLVSFEEIMQKEWLNKLDTINFLDARTKGQFDGVEATTLDHRKVKGSHVAGVHNVPAVDSITKEGVLKSESELKKWLEENGFQKGKPIVTMCNKGIQAAMLALIMEHVDKSSRARVYMGSMKEIELRDPEKINAGRIYTP</sequence>
<dbReference type="Proteomes" id="UP000267096">
    <property type="component" value="Unassembled WGS sequence"/>
</dbReference>
<feature type="domain" description="Rhodanese" evidence="3">
    <location>
        <begin position="21"/>
        <end position="161"/>
    </location>
</feature>
<organism evidence="6">
    <name type="scientific">Anisakis simplex</name>
    <name type="common">Herring worm</name>
    <dbReference type="NCBI Taxonomy" id="6269"/>
    <lineage>
        <taxon>Eukaryota</taxon>
        <taxon>Metazoa</taxon>
        <taxon>Ecdysozoa</taxon>
        <taxon>Nematoda</taxon>
        <taxon>Chromadorea</taxon>
        <taxon>Rhabditida</taxon>
        <taxon>Spirurina</taxon>
        <taxon>Ascaridomorpha</taxon>
        <taxon>Ascaridoidea</taxon>
        <taxon>Anisakidae</taxon>
        <taxon>Anisakis</taxon>
        <taxon>Anisakis simplex complex</taxon>
    </lineage>
</organism>
<keyword evidence="5" id="KW-1185">Reference proteome</keyword>
<evidence type="ECO:0000313" key="5">
    <source>
        <dbReference type="Proteomes" id="UP000267096"/>
    </source>
</evidence>
<dbReference type="GO" id="GO:0004792">
    <property type="term" value="F:thiosulfate-cyanide sulfurtransferase activity"/>
    <property type="evidence" value="ECO:0007669"/>
    <property type="project" value="TreeGrafter"/>
</dbReference>
<feature type="domain" description="Rhodanese" evidence="3">
    <location>
        <begin position="195"/>
        <end position="312"/>
    </location>
</feature>
<accession>A0A0M3JRF7</accession>
<evidence type="ECO:0000313" key="6">
    <source>
        <dbReference type="WBParaSite" id="ASIM_0001031201-mRNA-1"/>
    </source>
</evidence>
<keyword evidence="2" id="KW-0677">Repeat</keyword>
<dbReference type="PROSITE" id="PS50206">
    <property type="entry name" value="RHODANESE_3"/>
    <property type="match status" value="2"/>
</dbReference>
<reference evidence="6" key="1">
    <citation type="submission" date="2017-02" db="UniProtKB">
        <authorList>
            <consortium name="WormBaseParasite"/>
        </authorList>
    </citation>
    <scope>IDENTIFICATION</scope>
</reference>
<protein>
    <submittedName>
        <fullName evidence="6">Putative thiosulfate sulfurtransferase (inferred by orthology to a C. elegans protein)</fullName>
    </submittedName>
</protein>
<dbReference type="InterPro" id="IPR036873">
    <property type="entry name" value="Rhodanese-like_dom_sf"/>
</dbReference>
<dbReference type="InterPro" id="IPR001763">
    <property type="entry name" value="Rhodanese-like_dom"/>
</dbReference>
<gene>
    <name evidence="4" type="ORF">ASIM_LOCUS10043</name>
</gene>
<dbReference type="Gene3D" id="3.40.250.10">
    <property type="entry name" value="Rhodanese-like domain"/>
    <property type="match status" value="2"/>
</dbReference>
<name>A0A0M3JRF7_ANISI</name>
<dbReference type="OrthoDB" id="270167at2759"/>
<proteinExistence type="predicted"/>
<evidence type="ECO:0000256" key="2">
    <source>
        <dbReference type="ARBA" id="ARBA00022737"/>
    </source>
</evidence>